<proteinExistence type="predicted"/>
<evidence type="ECO:0000313" key="2">
    <source>
        <dbReference type="EMBL" id="MFC7614101.1"/>
    </source>
</evidence>
<feature type="region of interest" description="Disordered" evidence="1">
    <location>
        <begin position="1"/>
        <end position="27"/>
    </location>
</feature>
<keyword evidence="3" id="KW-1185">Reference proteome</keyword>
<sequence length="196" mass="20618">MPGSDAPQTRAQLMEIEDPTVAEDTRPWGEVTESARTFWADGAADLQVVRSERHDGAFTLRAPGLVLPGLPVLESHDGEVFARDLVQRRAERGATVDREVLPAVEPYCPEGVPRGIHPKVAGSLGGRRFSVNSRGGRPCCRATTARSSTASRGPTCTRTATPTPPCASSTAATSRHPAGRGSARARRPATSSAGAP</sequence>
<protein>
    <submittedName>
        <fullName evidence="2">Uncharacterized protein</fullName>
    </submittedName>
</protein>
<dbReference type="EMBL" id="JBHTEY010000004">
    <property type="protein sequence ID" value="MFC7614101.1"/>
    <property type="molecule type" value="Genomic_DNA"/>
</dbReference>
<reference evidence="3" key="1">
    <citation type="journal article" date="2019" name="Int. J. Syst. Evol. Microbiol.">
        <title>The Global Catalogue of Microorganisms (GCM) 10K type strain sequencing project: providing services to taxonomists for standard genome sequencing and annotation.</title>
        <authorList>
            <consortium name="The Broad Institute Genomics Platform"/>
            <consortium name="The Broad Institute Genome Sequencing Center for Infectious Disease"/>
            <person name="Wu L."/>
            <person name="Ma J."/>
        </authorList>
    </citation>
    <scope>NUCLEOTIDE SEQUENCE [LARGE SCALE GENOMIC DNA]</scope>
    <source>
        <strain evidence="3">JCM 17695</strain>
    </source>
</reference>
<gene>
    <name evidence="2" type="ORF">ACFQV2_11630</name>
</gene>
<evidence type="ECO:0000256" key="1">
    <source>
        <dbReference type="SAM" id="MobiDB-lite"/>
    </source>
</evidence>
<feature type="compositionally biased region" description="Polar residues" evidence="1">
    <location>
        <begin position="1"/>
        <end position="11"/>
    </location>
</feature>
<feature type="compositionally biased region" description="Low complexity" evidence="1">
    <location>
        <begin position="141"/>
        <end position="196"/>
    </location>
</feature>
<accession>A0ABW2TKP5</accession>
<name>A0ABW2TKP5_9PSEU</name>
<feature type="region of interest" description="Disordered" evidence="1">
    <location>
        <begin position="132"/>
        <end position="196"/>
    </location>
</feature>
<evidence type="ECO:0000313" key="3">
    <source>
        <dbReference type="Proteomes" id="UP001596512"/>
    </source>
</evidence>
<comment type="caution">
    <text evidence="2">The sequence shown here is derived from an EMBL/GenBank/DDBJ whole genome shotgun (WGS) entry which is preliminary data.</text>
</comment>
<organism evidence="2 3">
    <name type="scientific">Actinokineospora soli</name>
    <dbReference type="NCBI Taxonomy" id="1048753"/>
    <lineage>
        <taxon>Bacteria</taxon>
        <taxon>Bacillati</taxon>
        <taxon>Actinomycetota</taxon>
        <taxon>Actinomycetes</taxon>
        <taxon>Pseudonocardiales</taxon>
        <taxon>Pseudonocardiaceae</taxon>
        <taxon>Actinokineospora</taxon>
    </lineage>
</organism>
<dbReference type="Proteomes" id="UP001596512">
    <property type="component" value="Unassembled WGS sequence"/>
</dbReference>